<dbReference type="InterPro" id="IPR043159">
    <property type="entry name" value="Lectin_gal-bd_sf"/>
</dbReference>
<evidence type="ECO:0000259" key="4">
    <source>
        <dbReference type="PROSITE" id="PS50228"/>
    </source>
</evidence>
<feature type="region of interest" description="Disordered" evidence="1">
    <location>
        <begin position="488"/>
        <end position="510"/>
    </location>
</feature>
<dbReference type="GO" id="GO:0030246">
    <property type="term" value="F:carbohydrate binding"/>
    <property type="evidence" value="ECO:0007669"/>
    <property type="project" value="InterPro"/>
</dbReference>
<reference evidence="5" key="1">
    <citation type="journal article" date="2023" name="Mol. Biol. Evol.">
        <title>Third-Generation Sequencing Reveals the Adaptive Role of the Epigenome in Three Deep-Sea Polychaetes.</title>
        <authorList>
            <person name="Perez M."/>
            <person name="Aroh O."/>
            <person name="Sun Y."/>
            <person name="Lan Y."/>
            <person name="Juniper S.K."/>
            <person name="Young C.R."/>
            <person name="Angers B."/>
            <person name="Qian P.Y."/>
        </authorList>
    </citation>
    <scope>NUCLEOTIDE SEQUENCE</scope>
    <source>
        <strain evidence="5">P08H-3</strain>
    </source>
</reference>
<evidence type="ECO:0000313" key="5">
    <source>
        <dbReference type="EMBL" id="KAK2161034.1"/>
    </source>
</evidence>
<feature type="domain" description="SUEL-type lectin" evidence="4">
    <location>
        <begin position="24"/>
        <end position="115"/>
    </location>
</feature>
<dbReference type="Proteomes" id="UP001208570">
    <property type="component" value="Unassembled WGS sequence"/>
</dbReference>
<keyword evidence="2" id="KW-0472">Membrane</keyword>
<feature type="region of interest" description="Disordered" evidence="1">
    <location>
        <begin position="414"/>
        <end position="466"/>
    </location>
</feature>
<feature type="compositionally biased region" description="Polar residues" evidence="1">
    <location>
        <begin position="414"/>
        <end position="427"/>
    </location>
</feature>
<accession>A0AAD9NBE4</accession>
<organism evidence="5 6">
    <name type="scientific">Paralvinella palmiformis</name>
    <dbReference type="NCBI Taxonomy" id="53620"/>
    <lineage>
        <taxon>Eukaryota</taxon>
        <taxon>Metazoa</taxon>
        <taxon>Spiralia</taxon>
        <taxon>Lophotrochozoa</taxon>
        <taxon>Annelida</taxon>
        <taxon>Polychaeta</taxon>
        <taxon>Sedentaria</taxon>
        <taxon>Canalipalpata</taxon>
        <taxon>Terebellida</taxon>
        <taxon>Terebelliformia</taxon>
        <taxon>Alvinellidae</taxon>
        <taxon>Paralvinella</taxon>
    </lineage>
</organism>
<protein>
    <recommendedName>
        <fullName evidence="4">SUEL-type lectin domain-containing protein</fullName>
    </recommendedName>
</protein>
<proteinExistence type="predicted"/>
<dbReference type="EMBL" id="JAODUP010000122">
    <property type="protein sequence ID" value="KAK2161034.1"/>
    <property type="molecule type" value="Genomic_DNA"/>
</dbReference>
<feature type="signal peptide" evidence="3">
    <location>
        <begin position="1"/>
        <end position="20"/>
    </location>
</feature>
<dbReference type="InterPro" id="IPR000922">
    <property type="entry name" value="Lectin_gal-bd_dom"/>
</dbReference>
<gene>
    <name evidence="5" type="ORF">LSH36_122g03026</name>
</gene>
<feature type="transmembrane region" description="Helical" evidence="2">
    <location>
        <begin position="317"/>
        <end position="342"/>
    </location>
</feature>
<feature type="compositionally biased region" description="Polar residues" evidence="1">
    <location>
        <begin position="447"/>
        <end position="460"/>
    </location>
</feature>
<evidence type="ECO:0000256" key="2">
    <source>
        <dbReference type="SAM" id="Phobius"/>
    </source>
</evidence>
<evidence type="ECO:0000256" key="1">
    <source>
        <dbReference type="SAM" id="MobiDB-lite"/>
    </source>
</evidence>
<feature type="chain" id="PRO_5042205029" description="SUEL-type lectin domain-containing protein" evidence="3">
    <location>
        <begin position="21"/>
        <end position="534"/>
    </location>
</feature>
<evidence type="ECO:0000256" key="3">
    <source>
        <dbReference type="SAM" id="SignalP"/>
    </source>
</evidence>
<dbReference type="CDD" id="cd22823">
    <property type="entry name" value="Gal_Rha_Lectin"/>
    <property type="match status" value="1"/>
</dbReference>
<keyword evidence="3" id="KW-0732">Signal</keyword>
<evidence type="ECO:0000313" key="6">
    <source>
        <dbReference type="Proteomes" id="UP001208570"/>
    </source>
</evidence>
<dbReference type="PANTHER" id="PTHR46780">
    <property type="entry name" value="PROTEIN EVA-1"/>
    <property type="match status" value="1"/>
</dbReference>
<dbReference type="AlphaFoldDB" id="A0AAD9NBE4"/>
<keyword evidence="6" id="KW-1185">Reference proteome</keyword>
<dbReference type="Gene3D" id="2.60.120.740">
    <property type="match status" value="1"/>
</dbReference>
<keyword evidence="2" id="KW-1133">Transmembrane helix</keyword>
<comment type="caution">
    <text evidence="5">The sequence shown here is derived from an EMBL/GenBank/DDBJ whole genome shotgun (WGS) entry which is preliminary data.</text>
</comment>
<dbReference type="PROSITE" id="PS50228">
    <property type="entry name" value="SUEL_LECTIN"/>
    <property type="match status" value="1"/>
</dbReference>
<keyword evidence="2" id="KW-0812">Transmembrane</keyword>
<sequence>MMARWLYVACLITTLVRIQGIEHICNSNMFEASCANDEVIVVERAEYGRMETGWCRVTAEGGHIGCSNDILFLADAKCSGRRECNFLVGSSEFIDANTQCNRDRGAYMSISYSCVKVAYHPFAHCLSQTQVQVTSVEGFISSHVTDETGCGSSRTPWAINGKPGQTITVAVMDFGALSRSQSSSGHSCNNIYGYVVERTVEVNETICAGIERRQELYTSMSNNLEVIVVPQTQRNDDSLFLLHYKVLGCGDLTPPAHAWYKRDGATATIGCHDNDNTWKLLCNGNSWDGVVGNCSAKPVLSADTDKLFNIDLPMKTLLIVAAIAGATIVLAVLIIVAGVVCIKKYRHESESRANSVPNTLVFKPKLAAQTMPRSQYHAMTMAHAIPGTSTMGSVQQACTMVKCDRRGQPYPCTTLPSSSQWTAQKGTQQRPQRPPAPLPPASGAQPVPSTSTGITRTSPNHPLWNQPVPEDQVTVDGVYQNPDEVIGTTFRPHQQQRGTSVDPDDISSYYAPTTGHKYFVLERQPDQSLEESQS</sequence>
<name>A0AAD9NBE4_9ANNE</name>